<name>A0ABS2LXU5_9ACTN</name>
<accession>A0ABS2LXU5</accession>
<dbReference type="RefSeq" id="WP_204943472.1">
    <property type="nucleotide sequence ID" value="NZ_JAFBBP010000001.1"/>
</dbReference>
<keyword evidence="2" id="KW-1185">Reference proteome</keyword>
<proteinExistence type="predicted"/>
<gene>
    <name evidence="1" type="ORF">JOD64_003845</name>
</gene>
<reference evidence="1 2" key="1">
    <citation type="submission" date="2021-01" db="EMBL/GenBank/DDBJ databases">
        <title>Sequencing the genomes of 1000 actinobacteria strains.</title>
        <authorList>
            <person name="Klenk H.-P."/>
        </authorList>
    </citation>
    <scope>NUCLEOTIDE SEQUENCE [LARGE SCALE GENOMIC DNA]</scope>
    <source>
        <strain evidence="1 2">DSM 100204</strain>
    </source>
</reference>
<evidence type="ECO:0000313" key="1">
    <source>
        <dbReference type="EMBL" id="MBM7492623.1"/>
    </source>
</evidence>
<dbReference type="Proteomes" id="UP000764837">
    <property type="component" value="Unassembled WGS sequence"/>
</dbReference>
<protein>
    <recommendedName>
        <fullName evidence="3">Hydrophobic protein</fullName>
    </recommendedName>
</protein>
<sequence length="52" mass="6049">MKGFLPWLAVLAVVLLLSMLRQRALATAVSLGWLAWCIWTWLRPTRRSPRSR</sequence>
<comment type="caution">
    <text evidence="1">The sequence shown here is derived from an EMBL/GenBank/DDBJ whole genome shotgun (WGS) entry which is preliminary data.</text>
</comment>
<evidence type="ECO:0008006" key="3">
    <source>
        <dbReference type="Google" id="ProtNLM"/>
    </source>
</evidence>
<evidence type="ECO:0000313" key="2">
    <source>
        <dbReference type="Proteomes" id="UP000764837"/>
    </source>
</evidence>
<organism evidence="1 2">
    <name type="scientific">Micromonospora luteifusca</name>
    <dbReference type="NCBI Taxonomy" id="709860"/>
    <lineage>
        <taxon>Bacteria</taxon>
        <taxon>Bacillati</taxon>
        <taxon>Actinomycetota</taxon>
        <taxon>Actinomycetes</taxon>
        <taxon>Micromonosporales</taxon>
        <taxon>Micromonosporaceae</taxon>
        <taxon>Micromonospora</taxon>
    </lineage>
</organism>
<dbReference type="EMBL" id="JAFBBP010000001">
    <property type="protein sequence ID" value="MBM7492623.1"/>
    <property type="molecule type" value="Genomic_DNA"/>
</dbReference>